<dbReference type="OrthoDB" id="9802264at2"/>
<dbReference type="InterPro" id="IPR003439">
    <property type="entry name" value="ABC_transporter-like_ATP-bd"/>
</dbReference>
<dbReference type="FunFam" id="3.40.50.300:FF:000020">
    <property type="entry name" value="Amino acid ABC transporter ATP-binding component"/>
    <property type="match status" value="1"/>
</dbReference>
<feature type="domain" description="ABC transporter" evidence="6">
    <location>
        <begin position="6"/>
        <end position="245"/>
    </location>
</feature>
<dbReference type="AlphaFoldDB" id="A0A261TC72"/>
<dbReference type="PROSITE" id="PS00211">
    <property type="entry name" value="ABC_TRANSPORTER_1"/>
    <property type="match status" value="1"/>
</dbReference>
<dbReference type="Gene3D" id="3.40.50.300">
    <property type="entry name" value="P-loop containing nucleotide triphosphate hydrolases"/>
    <property type="match status" value="1"/>
</dbReference>
<dbReference type="GO" id="GO:0015424">
    <property type="term" value="F:ABC-type amino acid transporter activity"/>
    <property type="evidence" value="ECO:0007669"/>
    <property type="project" value="InterPro"/>
</dbReference>
<dbReference type="CDD" id="cd03262">
    <property type="entry name" value="ABC_HisP_GlnQ"/>
    <property type="match status" value="1"/>
</dbReference>
<evidence type="ECO:0000256" key="2">
    <source>
        <dbReference type="ARBA" id="ARBA00022448"/>
    </source>
</evidence>
<dbReference type="GO" id="GO:0016887">
    <property type="term" value="F:ATP hydrolysis activity"/>
    <property type="evidence" value="ECO:0007669"/>
    <property type="project" value="InterPro"/>
</dbReference>
<dbReference type="SMART" id="SM00382">
    <property type="entry name" value="AAA"/>
    <property type="match status" value="1"/>
</dbReference>
<dbReference type="PANTHER" id="PTHR43166:SF4">
    <property type="entry name" value="PHOSPHONATES IMPORT ATP-BINDING PROTEIN PHNC"/>
    <property type="match status" value="1"/>
</dbReference>
<dbReference type="SUPFAM" id="SSF52540">
    <property type="entry name" value="P-loop containing nucleoside triphosphate hydrolases"/>
    <property type="match status" value="1"/>
</dbReference>
<comment type="similarity">
    <text evidence="1">Belongs to the ABC transporter superfamily.</text>
</comment>
<accession>A0A261TC72</accession>
<dbReference type="InterPro" id="IPR017871">
    <property type="entry name" value="ABC_transporter-like_CS"/>
</dbReference>
<organism evidence="7 8">
    <name type="scientific">Bordetella genomosp. 5</name>
    <dbReference type="NCBI Taxonomy" id="1395608"/>
    <lineage>
        <taxon>Bacteria</taxon>
        <taxon>Pseudomonadati</taxon>
        <taxon>Pseudomonadota</taxon>
        <taxon>Betaproteobacteria</taxon>
        <taxon>Burkholderiales</taxon>
        <taxon>Alcaligenaceae</taxon>
        <taxon>Bordetella</taxon>
    </lineage>
</organism>
<proteinExistence type="inferred from homology"/>
<evidence type="ECO:0000313" key="8">
    <source>
        <dbReference type="Proteomes" id="UP000216913"/>
    </source>
</evidence>
<dbReference type="PROSITE" id="PS50893">
    <property type="entry name" value="ABC_TRANSPORTER_2"/>
    <property type="match status" value="1"/>
</dbReference>
<name>A0A261TC72_9BORD</name>
<reference evidence="7 8" key="1">
    <citation type="submission" date="2017-05" db="EMBL/GenBank/DDBJ databases">
        <title>Complete and WGS of Bordetella genogroups.</title>
        <authorList>
            <person name="Spilker T."/>
            <person name="LiPuma J."/>
        </authorList>
    </citation>
    <scope>NUCLEOTIDE SEQUENCE [LARGE SCALE GENOMIC DNA]</scope>
    <source>
        <strain evidence="7 8">AU10456</strain>
    </source>
</reference>
<evidence type="ECO:0000259" key="6">
    <source>
        <dbReference type="PROSITE" id="PS50893"/>
    </source>
</evidence>
<dbReference type="EMBL" id="NEVP01000011">
    <property type="protein sequence ID" value="OZI46690.1"/>
    <property type="molecule type" value="Genomic_DNA"/>
</dbReference>
<dbReference type="Pfam" id="PF00005">
    <property type="entry name" value="ABC_tran"/>
    <property type="match status" value="1"/>
</dbReference>
<evidence type="ECO:0000256" key="4">
    <source>
        <dbReference type="ARBA" id="ARBA00022741"/>
    </source>
</evidence>
<evidence type="ECO:0000256" key="1">
    <source>
        <dbReference type="ARBA" id="ARBA00005417"/>
    </source>
</evidence>
<dbReference type="InterPro" id="IPR050086">
    <property type="entry name" value="MetN_ABC_transporter-like"/>
</dbReference>
<dbReference type="PANTHER" id="PTHR43166">
    <property type="entry name" value="AMINO ACID IMPORT ATP-BINDING PROTEIN"/>
    <property type="match status" value="1"/>
</dbReference>
<evidence type="ECO:0000313" key="7">
    <source>
        <dbReference type="EMBL" id="OZI46690.1"/>
    </source>
</evidence>
<protein>
    <submittedName>
        <fullName evidence="7">Peptide ABC transporter ATP-binding protein</fullName>
    </submittedName>
</protein>
<sequence length="249" mass="27299">MSQPLVQVQSVSKTYARPGQAPHAALTEVDCELDRGEVLVVIGPSGSGKSTLLRTLNALESIDSGSIRIDGVSLTDPSTDLNRWRTDVGMVFQHFNLFQHRTALDNIVLPQRVVRGHGATEARERAQALLERVGIGELGDRYPSQLSGGQQQRVAIARALAMQPKVMLFDEATSALDPETVGGILALMRELAHEGMTMAVVTHEMGFARDVADEIMFMDAGRVLERATPTDFFSQPRHPRTRAFLDQIL</sequence>
<gene>
    <name evidence="7" type="ORF">CAL25_18555</name>
</gene>
<comment type="caution">
    <text evidence="7">The sequence shown here is derived from an EMBL/GenBank/DDBJ whole genome shotgun (WGS) entry which is preliminary data.</text>
</comment>
<keyword evidence="8" id="KW-1185">Reference proteome</keyword>
<dbReference type="InterPro" id="IPR030679">
    <property type="entry name" value="ABC_ATPase_HisP-typ"/>
</dbReference>
<dbReference type="InterPro" id="IPR027417">
    <property type="entry name" value="P-loop_NTPase"/>
</dbReference>
<dbReference type="Proteomes" id="UP000216913">
    <property type="component" value="Unassembled WGS sequence"/>
</dbReference>
<evidence type="ECO:0000256" key="5">
    <source>
        <dbReference type="ARBA" id="ARBA00022840"/>
    </source>
</evidence>
<dbReference type="PIRSF" id="PIRSF039085">
    <property type="entry name" value="ABC_ATPase_HisP"/>
    <property type="match status" value="1"/>
</dbReference>
<keyword evidence="3" id="KW-1003">Cell membrane</keyword>
<keyword evidence="3" id="KW-0472">Membrane</keyword>
<dbReference type="RefSeq" id="WP_094802550.1">
    <property type="nucleotide sequence ID" value="NZ_NEVN01000009.1"/>
</dbReference>
<dbReference type="GO" id="GO:0005524">
    <property type="term" value="F:ATP binding"/>
    <property type="evidence" value="ECO:0007669"/>
    <property type="project" value="UniProtKB-KW"/>
</dbReference>
<dbReference type="InterPro" id="IPR003593">
    <property type="entry name" value="AAA+_ATPase"/>
</dbReference>
<keyword evidence="5 7" id="KW-0067">ATP-binding</keyword>
<keyword evidence="2" id="KW-0813">Transport</keyword>
<evidence type="ECO:0000256" key="3">
    <source>
        <dbReference type="ARBA" id="ARBA00022475"/>
    </source>
</evidence>
<keyword evidence="4" id="KW-0547">Nucleotide-binding</keyword>